<evidence type="ECO:0000313" key="4">
    <source>
        <dbReference type="Proteomes" id="UP000001554"/>
    </source>
</evidence>
<accession>A0A9J7L6Z5</accession>
<proteinExistence type="predicted"/>
<evidence type="ECO:0000259" key="2">
    <source>
        <dbReference type="Pfam" id="PF21632"/>
    </source>
</evidence>
<keyword evidence="5" id="KW-0547">Nucleotide-binding</keyword>
<sequence>MAYFGRKSRPKQRASPLELLAEGTEFLQFLEQQNLATQDMTKQQLKSTYEGDYTRSKPLWRRRKGTAFSQVLYVLRNHNKVQVGRSGNVVIGTGEFLVARGTTAVDQHLGMRDLQSQLEAQGDADDGATETALPYDPALREQKLLSWIKNHRDALVRNKFSVEVSCEQDAQNGHIDIPLQRRAPFNTRLTVRNTSRYSVQLLGCEMVWRKPQFQLTDEDHVASGLGEHLLGPGEEYDINLRVRPIRGYTRHFVPVIFHFCRRLDNKNFHIARFLSAGIDDDLIRSLAPTEPYRPPPRVYRVERGTQELEGVKPDP</sequence>
<dbReference type="Pfam" id="PF21632">
    <property type="entry name" value="MOV-10_N"/>
    <property type="match status" value="1"/>
</dbReference>
<feature type="region of interest" description="Disordered" evidence="1">
    <location>
        <begin position="293"/>
        <end position="315"/>
    </location>
</feature>
<dbReference type="InterPro" id="IPR049075">
    <property type="entry name" value="MOV-10_N"/>
</dbReference>
<dbReference type="OrthoDB" id="10383878at2759"/>
<evidence type="ECO:0000256" key="1">
    <source>
        <dbReference type="SAM" id="MobiDB-lite"/>
    </source>
</evidence>
<evidence type="ECO:0000313" key="5">
    <source>
        <dbReference type="RefSeq" id="XP_035677293.1"/>
    </source>
</evidence>
<protein>
    <submittedName>
        <fullName evidence="5">Helicase mov-10-B.2</fullName>
    </submittedName>
</protein>
<name>A0A9J7L6Z5_BRAFL</name>
<dbReference type="InterPro" id="IPR049077">
    <property type="entry name" value="MOV-10_Ig-like"/>
</dbReference>
<keyword evidence="5" id="KW-0347">Helicase</keyword>
<evidence type="ECO:0000259" key="3">
    <source>
        <dbReference type="Pfam" id="PF21633"/>
    </source>
</evidence>
<keyword evidence="4" id="KW-1185">Reference proteome</keyword>
<reference evidence="5" key="2">
    <citation type="submission" date="2025-08" db="UniProtKB">
        <authorList>
            <consortium name="RefSeq"/>
        </authorList>
    </citation>
    <scope>IDENTIFICATION</scope>
    <source>
        <strain evidence="5">S238N-H82</strain>
        <tissue evidence="5">Testes</tissue>
    </source>
</reference>
<gene>
    <name evidence="5" type="primary">LOC118416312</name>
</gene>
<dbReference type="AlphaFoldDB" id="A0A9J7L6Z5"/>
<organism evidence="4 5">
    <name type="scientific">Branchiostoma floridae</name>
    <name type="common">Florida lancelet</name>
    <name type="synonym">Amphioxus</name>
    <dbReference type="NCBI Taxonomy" id="7739"/>
    <lineage>
        <taxon>Eukaryota</taxon>
        <taxon>Metazoa</taxon>
        <taxon>Chordata</taxon>
        <taxon>Cephalochordata</taxon>
        <taxon>Leptocardii</taxon>
        <taxon>Amphioxiformes</taxon>
        <taxon>Branchiostomatidae</taxon>
        <taxon>Branchiostoma</taxon>
    </lineage>
</organism>
<feature type="domain" description="Helicase MOV-10 N-terminal" evidence="2">
    <location>
        <begin position="22"/>
        <end position="85"/>
    </location>
</feature>
<feature type="domain" description="Helicase MOV-10 Ig-like" evidence="3">
    <location>
        <begin position="152"/>
        <end position="276"/>
    </location>
</feature>
<reference evidence="4" key="1">
    <citation type="journal article" date="2020" name="Nat. Ecol. Evol.">
        <title>Deeply conserved synteny resolves early events in vertebrate evolution.</title>
        <authorList>
            <person name="Simakov O."/>
            <person name="Marletaz F."/>
            <person name="Yue J.X."/>
            <person name="O'Connell B."/>
            <person name="Jenkins J."/>
            <person name="Brandt A."/>
            <person name="Calef R."/>
            <person name="Tung C.H."/>
            <person name="Huang T.K."/>
            <person name="Schmutz J."/>
            <person name="Satoh N."/>
            <person name="Yu J.K."/>
            <person name="Putnam N.H."/>
            <person name="Green R.E."/>
            <person name="Rokhsar D.S."/>
        </authorList>
    </citation>
    <scope>NUCLEOTIDE SEQUENCE [LARGE SCALE GENOMIC DNA]</scope>
    <source>
        <strain evidence="4">S238N-H82</strain>
    </source>
</reference>
<dbReference type="Proteomes" id="UP000001554">
    <property type="component" value="Chromosome 5"/>
</dbReference>
<feature type="compositionally biased region" description="Basic and acidic residues" evidence="1">
    <location>
        <begin position="299"/>
        <end position="315"/>
    </location>
</feature>
<keyword evidence="5" id="KW-0067">ATP-binding</keyword>
<dbReference type="RefSeq" id="XP_035677293.1">
    <property type="nucleotide sequence ID" value="XM_035821400.1"/>
</dbReference>
<dbReference type="Pfam" id="PF21633">
    <property type="entry name" value="MOV-10_Ig-like"/>
    <property type="match status" value="1"/>
</dbReference>
<dbReference type="KEGG" id="bfo:118416312"/>
<dbReference type="GO" id="GO:0004386">
    <property type="term" value="F:helicase activity"/>
    <property type="evidence" value="ECO:0007669"/>
    <property type="project" value="UniProtKB-KW"/>
</dbReference>
<dbReference type="GeneID" id="118416312"/>
<keyword evidence="5" id="KW-0378">Hydrolase</keyword>